<proteinExistence type="inferred from homology"/>
<dbReference type="GO" id="GO:0015562">
    <property type="term" value="F:efflux transmembrane transporter activity"/>
    <property type="evidence" value="ECO:0007669"/>
    <property type="project" value="InterPro"/>
</dbReference>
<comment type="subcellular location">
    <subcellularLocation>
        <location evidence="1">Cell outer membrane</location>
    </subcellularLocation>
</comment>
<evidence type="ECO:0000256" key="7">
    <source>
        <dbReference type="ARBA" id="ARBA00023237"/>
    </source>
</evidence>
<keyword evidence="10" id="KW-1185">Reference proteome</keyword>
<feature type="signal peptide" evidence="8">
    <location>
        <begin position="1"/>
        <end position="19"/>
    </location>
</feature>
<keyword evidence="4" id="KW-1134">Transmembrane beta strand</keyword>
<dbReference type="InterPro" id="IPR003423">
    <property type="entry name" value="OMP_efflux"/>
</dbReference>
<evidence type="ECO:0000256" key="3">
    <source>
        <dbReference type="ARBA" id="ARBA00022448"/>
    </source>
</evidence>
<sequence>MQNLYKIAFLLFLGFSAQAQEILTLEDAVKISLENNYDIKIAKNNLKIDETNNNLGTAGMLPSVNLNLTNNNSLIDTKQTQADGTVRELDGAKNMNLSYGVGLDWTIFDGMRMFSRKEQLKVLEEQGKSELQTAILTKVSDVYLTYFDLAQQQQMMASIDTAIVISNQRVETAKNRFSIGKASKLEVLNAQVDLNTDLSLLLKQKEIYRITKIRMNELLVRDVQTDFKVNQEITVEQNLDFNELRTTAEKQNPQLQTQILTKKVADLNLKQVKGNRYPTVRLTSGYNFTRSEASLGFVTQSSGQGFVYGVSASLPIFNGFTQNKNERVAKYQVENANFLLEQQKLSLTSQLATLFASYQTNLELVKVEEKNLEIAKQNLDITLAKFKIGTITTLEFRTAQQNFIEASVRYSNAQYVTKLSEINLKELAGTLKLN</sequence>
<organism evidence="9 10">
    <name type="scientific">Flavobacterium terrigena</name>
    <dbReference type="NCBI Taxonomy" id="402734"/>
    <lineage>
        <taxon>Bacteria</taxon>
        <taxon>Pseudomonadati</taxon>
        <taxon>Bacteroidota</taxon>
        <taxon>Flavobacteriia</taxon>
        <taxon>Flavobacteriales</taxon>
        <taxon>Flavobacteriaceae</taxon>
        <taxon>Flavobacterium</taxon>
    </lineage>
</organism>
<evidence type="ECO:0000256" key="8">
    <source>
        <dbReference type="SAM" id="SignalP"/>
    </source>
</evidence>
<evidence type="ECO:0000256" key="1">
    <source>
        <dbReference type="ARBA" id="ARBA00004442"/>
    </source>
</evidence>
<keyword evidence="3" id="KW-0813">Transport</keyword>
<dbReference type="SUPFAM" id="SSF56954">
    <property type="entry name" value="Outer membrane efflux proteins (OEP)"/>
    <property type="match status" value="1"/>
</dbReference>
<evidence type="ECO:0000313" key="9">
    <source>
        <dbReference type="EMBL" id="SEI44164.1"/>
    </source>
</evidence>
<keyword evidence="7" id="KW-0998">Cell outer membrane</keyword>
<evidence type="ECO:0000256" key="5">
    <source>
        <dbReference type="ARBA" id="ARBA00022692"/>
    </source>
</evidence>
<evidence type="ECO:0000256" key="4">
    <source>
        <dbReference type="ARBA" id="ARBA00022452"/>
    </source>
</evidence>
<comment type="similarity">
    <text evidence="2">Belongs to the outer membrane factor (OMF) (TC 1.B.17) family.</text>
</comment>
<dbReference type="Pfam" id="PF02321">
    <property type="entry name" value="OEP"/>
    <property type="match status" value="2"/>
</dbReference>
<dbReference type="OrthoDB" id="9771205at2"/>
<evidence type="ECO:0000313" key="10">
    <source>
        <dbReference type="Proteomes" id="UP000199702"/>
    </source>
</evidence>
<dbReference type="RefSeq" id="WP_091307639.1">
    <property type="nucleotide sequence ID" value="NZ_CBCSJU010000001.1"/>
</dbReference>
<dbReference type="STRING" id="402734.SAMN05660918_0594"/>
<dbReference type="Gene3D" id="1.20.1600.10">
    <property type="entry name" value="Outer membrane efflux proteins (OEP)"/>
    <property type="match status" value="1"/>
</dbReference>
<dbReference type="AlphaFoldDB" id="A0A1H6QT99"/>
<dbReference type="PANTHER" id="PTHR30026:SF20">
    <property type="entry name" value="OUTER MEMBRANE PROTEIN TOLC"/>
    <property type="match status" value="1"/>
</dbReference>
<reference evidence="10" key="1">
    <citation type="submission" date="2016-10" db="EMBL/GenBank/DDBJ databases">
        <authorList>
            <person name="Varghese N."/>
            <person name="Submissions S."/>
        </authorList>
    </citation>
    <scope>NUCLEOTIDE SEQUENCE [LARGE SCALE GENOMIC DNA]</scope>
    <source>
        <strain evidence="10">DSM 17934</strain>
    </source>
</reference>
<evidence type="ECO:0000256" key="2">
    <source>
        <dbReference type="ARBA" id="ARBA00007613"/>
    </source>
</evidence>
<dbReference type="GO" id="GO:0015288">
    <property type="term" value="F:porin activity"/>
    <property type="evidence" value="ECO:0007669"/>
    <property type="project" value="TreeGrafter"/>
</dbReference>
<keyword evidence="6" id="KW-0472">Membrane</keyword>
<accession>A0A1H6QT99</accession>
<dbReference type="GO" id="GO:1990281">
    <property type="term" value="C:efflux pump complex"/>
    <property type="evidence" value="ECO:0007669"/>
    <property type="project" value="TreeGrafter"/>
</dbReference>
<dbReference type="InterPro" id="IPR051906">
    <property type="entry name" value="TolC-like"/>
</dbReference>
<name>A0A1H6QT99_9FLAO</name>
<dbReference type="PANTHER" id="PTHR30026">
    <property type="entry name" value="OUTER MEMBRANE PROTEIN TOLC"/>
    <property type="match status" value="1"/>
</dbReference>
<gene>
    <name evidence="9" type="ORF">SAMN05660918_0594</name>
</gene>
<dbReference type="GO" id="GO:0009279">
    <property type="term" value="C:cell outer membrane"/>
    <property type="evidence" value="ECO:0007669"/>
    <property type="project" value="UniProtKB-SubCell"/>
</dbReference>
<dbReference type="EMBL" id="FNYA01000001">
    <property type="protein sequence ID" value="SEI44164.1"/>
    <property type="molecule type" value="Genomic_DNA"/>
</dbReference>
<keyword evidence="8" id="KW-0732">Signal</keyword>
<keyword evidence="5" id="KW-0812">Transmembrane</keyword>
<evidence type="ECO:0000256" key="6">
    <source>
        <dbReference type="ARBA" id="ARBA00023136"/>
    </source>
</evidence>
<protein>
    <submittedName>
        <fullName evidence="9">Outer membrane protein TolC</fullName>
    </submittedName>
</protein>
<feature type="chain" id="PRO_5011542081" evidence="8">
    <location>
        <begin position="20"/>
        <end position="434"/>
    </location>
</feature>
<dbReference type="Proteomes" id="UP000199702">
    <property type="component" value="Unassembled WGS sequence"/>
</dbReference>